<evidence type="ECO:0000313" key="2">
    <source>
        <dbReference type="Proteomes" id="UP000712600"/>
    </source>
</evidence>
<dbReference type="AlphaFoldDB" id="A0A8S9QSS7"/>
<name>A0A8S9QSS7_BRACR</name>
<dbReference type="Proteomes" id="UP000712600">
    <property type="component" value="Unassembled WGS sequence"/>
</dbReference>
<accession>A0A8S9QSS7</accession>
<reference evidence="1" key="1">
    <citation type="submission" date="2019-12" db="EMBL/GenBank/DDBJ databases">
        <title>Genome sequencing and annotation of Brassica cretica.</title>
        <authorList>
            <person name="Studholme D.J."/>
            <person name="Sarris P."/>
        </authorList>
    </citation>
    <scope>NUCLEOTIDE SEQUENCE</scope>
    <source>
        <strain evidence="1">PFS-109/04</strain>
        <tissue evidence="1">Leaf</tissue>
    </source>
</reference>
<organism evidence="1 2">
    <name type="scientific">Brassica cretica</name>
    <name type="common">Mustard</name>
    <dbReference type="NCBI Taxonomy" id="69181"/>
    <lineage>
        <taxon>Eukaryota</taxon>
        <taxon>Viridiplantae</taxon>
        <taxon>Streptophyta</taxon>
        <taxon>Embryophyta</taxon>
        <taxon>Tracheophyta</taxon>
        <taxon>Spermatophyta</taxon>
        <taxon>Magnoliopsida</taxon>
        <taxon>eudicotyledons</taxon>
        <taxon>Gunneridae</taxon>
        <taxon>Pentapetalae</taxon>
        <taxon>rosids</taxon>
        <taxon>malvids</taxon>
        <taxon>Brassicales</taxon>
        <taxon>Brassicaceae</taxon>
        <taxon>Brassiceae</taxon>
        <taxon>Brassica</taxon>
    </lineage>
</organism>
<proteinExistence type="predicted"/>
<comment type="caution">
    <text evidence="1">The sequence shown here is derived from an EMBL/GenBank/DDBJ whole genome shotgun (WGS) entry which is preliminary data.</text>
</comment>
<dbReference type="EMBL" id="QGKX02000996">
    <property type="protein sequence ID" value="KAF3553429.1"/>
    <property type="molecule type" value="Genomic_DNA"/>
</dbReference>
<protein>
    <submittedName>
        <fullName evidence="1">Uncharacterized protein</fullName>
    </submittedName>
</protein>
<sequence>MYVEEKKEYEVDVVTRDGEDFRSEDMVRVLEGYYDLEETLLDDSMKEIQENSEVIDAGEETLNDNKAAYVGST</sequence>
<gene>
    <name evidence="1" type="ORF">F2Q69_00010946</name>
</gene>
<evidence type="ECO:0000313" key="1">
    <source>
        <dbReference type="EMBL" id="KAF3553429.1"/>
    </source>
</evidence>